<accession>A0A9P3C063</accession>
<dbReference type="InterPro" id="IPR000719">
    <property type="entry name" value="Prot_kinase_dom"/>
</dbReference>
<dbReference type="SMART" id="SM00220">
    <property type="entry name" value="S_TKc"/>
    <property type="match status" value="1"/>
</dbReference>
<gene>
    <name evidence="7" type="ORF">Aspvir_007021</name>
</gene>
<protein>
    <recommendedName>
        <fullName evidence="6">Protein kinase domain-containing protein</fullName>
    </recommendedName>
</protein>
<keyword evidence="4" id="KW-0418">Kinase</keyword>
<dbReference type="InterPro" id="IPR051175">
    <property type="entry name" value="CLK_kinases"/>
</dbReference>
<dbReference type="PROSITE" id="PS50011">
    <property type="entry name" value="PROTEIN_KINASE_DOM"/>
    <property type="match status" value="1"/>
</dbReference>
<keyword evidence="1" id="KW-0723">Serine/threonine-protein kinase</keyword>
<feature type="domain" description="Protein kinase" evidence="6">
    <location>
        <begin position="1"/>
        <end position="213"/>
    </location>
</feature>
<keyword evidence="5" id="KW-0067">ATP-binding</keyword>
<evidence type="ECO:0000256" key="5">
    <source>
        <dbReference type="ARBA" id="ARBA00022840"/>
    </source>
</evidence>
<keyword evidence="8" id="KW-1185">Reference proteome</keyword>
<dbReference type="Gene3D" id="3.30.200.20">
    <property type="entry name" value="Phosphorylase Kinase, domain 1"/>
    <property type="match status" value="1"/>
</dbReference>
<sequence length="213" mass="24098">MLVRRALDTFQISSPEGNYQCLIHTPLGISLFDFRNLLAAKVLPEKILKLTLSHVLFALDFLHTEAGIVHTDIQEKNIMLGVEDDSILADFEEGEKSHPSPRKIVGERVIYSSRKLGRTKNHGRPVLCDFGQARFGSSTYCGDIQPYIYRAPEVVLRMPWDEKVDIWNLGVLTWDLFQKGHLFYARDSTKQNSDAHHLAEMTAILGPPPADLL</sequence>
<dbReference type="GO" id="GO:0005634">
    <property type="term" value="C:nucleus"/>
    <property type="evidence" value="ECO:0007669"/>
    <property type="project" value="TreeGrafter"/>
</dbReference>
<dbReference type="SUPFAM" id="SSF56112">
    <property type="entry name" value="Protein kinase-like (PK-like)"/>
    <property type="match status" value="1"/>
</dbReference>
<dbReference type="PANTHER" id="PTHR45646">
    <property type="entry name" value="SERINE/THREONINE-PROTEIN KINASE DOA-RELATED"/>
    <property type="match status" value="1"/>
</dbReference>
<comment type="caution">
    <text evidence="7">The sequence shown here is derived from an EMBL/GenBank/DDBJ whole genome shotgun (WGS) entry which is preliminary data.</text>
</comment>
<evidence type="ECO:0000256" key="4">
    <source>
        <dbReference type="ARBA" id="ARBA00022777"/>
    </source>
</evidence>
<dbReference type="Pfam" id="PF00069">
    <property type="entry name" value="Pkinase"/>
    <property type="match status" value="1"/>
</dbReference>
<organism evidence="7 8">
    <name type="scientific">Aspergillus viridinutans</name>
    <dbReference type="NCBI Taxonomy" id="75553"/>
    <lineage>
        <taxon>Eukaryota</taxon>
        <taxon>Fungi</taxon>
        <taxon>Dikarya</taxon>
        <taxon>Ascomycota</taxon>
        <taxon>Pezizomycotina</taxon>
        <taxon>Eurotiomycetes</taxon>
        <taxon>Eurotiomycetidae</taxon>
        <taxon>Eurotiales</taxon>
        <taxon>Aspergillaceae</taxon>
        <taxon>Aspergillus</taxon>
        <taxon>Aspergillus subgen. Fumigati</taxon>
    </lineage>
</organism>
<dbReference type="OrthoDB" id="5979581at2759"/>
<keyword evidence="3" id="KW-0547">Nucleotide-binding</keyword>
<dbReference type="GO" id="GO:0043484">
    <property type="term" value="P:regulation of RNA splicing"/>
    <property type="evidence" value="ECO:0007669"/>
    <property type="project" value="TreeGrafter"/>
</dbReference>
<keyword evidence="2" id="KW-0808">Transferase</keyword>
<evidence type="ECO:0000256" key="2">
    <source>
        <dbReference type="ARBA" id="ARBA00022679"/>
    </source>
</evidence>
<proteinExistence type="predicted"/>
<dbReference type="Gene3D" id="1.10.510.10">
    <property type="entry name" value="Transferase(Phosphotransferase) domain 1"/>
    <property type="match status" value="1"/>
</dbReference>
<evidence type="ECO:0000313" key="7">
    <source>
        <dbReference type="EMBL" id="GIK02956.1"/>
    </source>
</evidence>
<dbReference type="PANTHER" id="PTHR45646:SF11">
    <property type="entry name" value="SERINE_THREONINE-PROTEIN KINASE DOA"/>
    <property type="match status" value="1"/>
</dbReference>
<reference evidence="7 8" key="1">
    <citation type="submission" date="2021-02" db="EMBL/GenBank/DDBJ databases">
        <title>Pan-genome distribution and transcriptional activeness of fungal secondary metabolism genes in Aspergillus section Fumigati.</title>
        <authorList>
            <person name="Takahashi H."/>
            <person name="Umemura M."/>
            <person name="Ninomiya A."/>
            <person name="Kusuya Y."/>
            <person name="Urayama S."/>
            <person name="Shimizu M."/>
            <person name="Watanabe A."/>
            <person name="Kamei K."/>
            <person name="Yaguchi T."/>
            <person name="Hagiwara D."/>
        </authorList>
    </citation>
    <scope>NUCLEOTIDE SEQUENCE [LARGE SCALE GENOMIC DNA]</scope>
    <source>
        <strain evidence="7 8">IFM 47045</strain>
    </source>
</reference>
<dbReference type="InterPro" id="IPR011009">
    <property type="entry name" value="Kinase-like_dom_sf"/>
</dbReference>
<dbReference type="EMBL" id="BOPL01000005">
    <property type="protein sequence ID" value="GIK02956.1"/>
    <property type="molecule type" value="Genomic_DNA"/>
</dbReference>
<dbReference type="GO" id="GO:0004674">
    <property type="term" value="F:protein serine/threonine kinase activity"/>
    <property type="evidence" value="ECO:0007669"/>
    <property type="project" value="UniProtKB-KW"/>
</dbReference>
<evidence type="ECO:0000256" key="3">
    <source>
        <dbReference type="ARBA" id="ARBA00022741"/>
    </source>
</evidence>
<dbReference type="RefSeq" id="XP_043126142.1">
    <property type="nucleotide sequence ID" value="XM_043270207.1"/>
</dbReference>
<dbReference type="AlphaFoldDB" id="A0A9P3C063"/>
<name>A0A9P3C063_ASPVI</name>
<dbReference type="GeneID" id="66935003"/>
<evidence type="ECO:0000259" key="6">
    <source>
        <dbReference type="PROSITE" id="PS50011"/>
    </source>
</evidence>
<dbReference type="GO" id="GO:0005524">
    <property type="term" value="F:ATP binding"/>
    <property type="evidence" value="ECO:0007669"/>
    <property type="project" value="UniProtKB-KW"/>
</dbReference>
<evidence type="ECO:0000256" key="1">
    <source>
        <dbReference type="ARBA" id="ARBA00022527"/>
    </source>
</evidence>
<dbReference type="Proteomes" id="UP000710440">
    <property type="component" value="Unassembled WGS sequence"/>
</dbReference>
<evidence type="ECO:0000313" key="8">
    <source>
        <dbReference type="Proteomes" id="UP000710440"/>
    </source>
</evidence>